<proteinExistence type="predicted"/>
<protein>
    <submittedName>
        <fullName evidence="2">Uncharacterized protein</fullName>
    </submittedName>
</protein>
<organism evidence="2 3">
    <name type="scientific">Pleuronectes platessa</name>
    <name type="common">European plaice</name>
    <dbReference type="NCBI Taxonomy" id="8262"/>
    <lineage>
        <taxon>Eukaryota</taxon>
        <taxon>Metazoa</taxon>
        <taxon>Chordata</taxon>
        <taxon>Craniata</taxon>
        <taxon>Vertebrata</taxon>
        <taxon>Euteleostomi</taxon>
        <taxon>Actinopterygii</taxon>
        <taxon>Neopterygii</taxon>
        <taxon>Teleostei</taxon>
        <taxon>Neoteleostei</taxon>
        <taxon>Acanthomorphata</taxon>
        <taxon>Carangaria</taxon>
        <taxon>Pleuronectiformes</taxon>
        <taxon>Pleuronectoidei</taxon>
        <taxon>Pleuronectidae</taxon>
        <taxon>Pleuronectes</taxon>
    </lineage>
</organism>
<dbReference type="AlphaFoldDB" id="A0A9N7YY37"/>
<dbReference type="EMBL" id="CADEAL010002757">
    <property type="protein sequence ID" value="CAB1441993.1"/>
    <property type="molecule type" value="Genomic_DNA"/>
</dbReference>
<evidence type="ECO:0000256" key="1">
    <source>
        <dbReference type="SAM" id="MobiDB-lite"/>
    </source>
</evidence>
<sequence>MVSLKEFHLAPDRGPRTAPQPEGEDTQPSHSATKSRADTQGAMCSSTRLSSDRKRASGTAGECAALKKD</sequence>
<feature type="region of interest" description="Disordered" evidence="1">
    <location>
        <begin position="1"/>
        <end position="69"/>
    </location>
</feature>
<keyword evidence="3" id="KW-1185">Reference proteome</keyword>
<comment type="caution">
    <text evidence="2">The sequence shown here is derived from an EMBL/GenBank/DDBJ whole genome shotgun (WGS) entry which is preliminary data.</text>
</comment>
<reference evidence="2" key="1">
    <citation type="submission" date="2020-03" db="EMBL/GenBank/DDBJ databases">
        <authorList>
            <person name="Weist P."/>
        </authorList>
    </citation>
    <scope>NUCLEOTIDE SEQUENCE</scope>
</reference>
<name>A0A9N7YY37_PLEPL</name>
<dbReference type="Proteomes" id="UP001153269">
    <property type="component" value="Unassembled WGS sequence"/>
</dbReference>
<accession>A0A9N7YY37</accession>
<evidence type="ECO:0000313" key="3">
    <source>
        <dbReference type="Proteomes" id="UP001153269"/>
    </source>
</evidence>
<evidence type="ECO:0000313" key="2">
    <source>
        <dbReference type="EMBL" id="CAB1441993.1"/>
    </source>
</evidence>
<feature type="compositionally biased region" description="Basic and acidic residues" evidence="1">
    <location>
        <begin position="1"/>
        <end position="15"/>
    </location>
</feature>
<gene>
    <name evidence="2" type="ORF">PLEPLA_LOCUS29707</name>
</gene>